<evidence type="ECO:0000256" key="2">
    <source>
        <dbReference type="ARBA" id="ARBA00022448"/>
    </source>
</evidence>
<dbReference type="RefSeq" id="WP_071612396.1">
    <property type="nucleotide sequence ID" value="NZ_CP015756.1"/>
</dbReference>
<dbReference type="KEGG" id="ceu:A7L45_08485"/>
<keyword evidence="10" id="KW-1185">Reference proteome</keyword>
<accession>A0A1J0GFN7</accession>
<dbReference type="GO" id="GO:0055085">
    <property type="term" value="P:transmembrane transport"/>
    <property type="evidence" value="ECO:0007669"/>
    <property type="project" value="InterPro"/>
</dbReference>
<dbReference type="OrthoDB" id="9787837at2"/>
<dbReference type="GO" id="GO:0005886">
    <property type="term" value="C:plasma membrane"/>
    <property type="evidence" value="ECO:0007669"/>
    <property type="project" value="UniProtKB-SubCell"/>
</dbReference>
<feature type="domain" description="ABC transmembrane type-1" evidence="8">
    <location>
        <begin position="75"/>
        <end position="265"/>
    </location>
</feature>
<evidence type="ECO:0000259" key="8">
    <source>
        <dbReference type="PROSITE" id="PS50928"/>
    </source>
</evidence>
<dbReference type="SUPFAM" id="SSF161098">
    <property type="entry name" value="MetI-like"/>
    <property type="match status" value="1"/>
</dbReference>
<comment type="subcellular location">
    <subcellularLocation>
        <location evidence="1 7">Cell membrane</location>
        <topology evidence="1 7">Multi-pass membrane protein</topology>
    </subcellularLocation>
</comment>
<evidence type="ECO:0000256" key="3">
    <source>
        <dbReference type="ARBA" id="ARBA00022475"/>
    </source>
</evidence>
<gene>
    <name evidence="9" type="ORF">A7L45_08485</name>
</gene>
<evidence type="ECO:0000313" key="10">
    <source>
        <dbReference type="Proteomes" id="UP000182569"/>
    </source>
</evidence>
<feature type="transmembrane region" description="Helical" evidence="7">
    <location>
        <begin position="185"/>
        <end position="207"/>
    </location>
</feature>
<dbReference type="EMBL" id="CP015756">
    <property type="protein sequence ID" value="APC40103.1"/>
    <property type="molecule type" value="Genomic_DNA"/>
</dbReference>
<name>A0A1J0GFN7_9CLOT</name>
<sequence length="280" mass="31243">MAEIKKSKRVKGSGLVYVILTIVAIVCFFPFVWTIIASSHTNTQIFQSSKSFVIGTNSIKNYINLMAFSNIWRNLFNSIFIATVYTILVCIIDSMAAFAFSKYKFKGRDVLFFICVCSMFIPQQVTLVPLFMQLSAMNLISSPSAVILPALASIFGVFLMRQNLMAFPDELIESARIDGANDFRMFFQIVVPTMKPAFTSLAILSFVQQWGNYLWPLIVLNTKDSFTIPLVLALMRAGGNIVDYGAIMVGAVMALVPVLVLFLFFQKNFIQCMLSGSLKG</sequence>
<evidence type="ECO:0000256" key="5">
    <source>
        <dbReference type="ARBA" id="ARBA00022989"/>
    </source>
</evidence>
<dbReference type="CDD" id="cd06261">
    <property type="entry name" value="TM_PBP2"/>
    <property type="match status" value="1"/>
</dbReference>
<evidence type="ECO:0000256" key="6">
    <source>
        <dbReference type="ARBA" id="ARBA00023136"/>
    </source>
</evidence>
<feature type="transmembrane region" description="Helical" evidence="7">
    <location>
        <begin position="241"/>
        <end position="265"/>
    </location>
</feature>
<dbReference type="PANTHER" id="PTHR43744">
    <property type="entry name" value="ABC TRANSPORTER PERMEASE PROTEIN MG189-RELATED-RELATED"/>
    <property type="match status" value="1"/>
</dbReference>
<keyword evidence="6 7" id="KW-0472">Membrane</keyword>
<keyword evidence="4 7" id="KW-0812">Transmembrane</keyword>
<feature type="transmembrane region" description="Helical" evidence="7">
    <location>
        <begin position="144"/>
        <end position="164"/>
    </location>
</feature>
<feature type="transmembrane region" description="Helical" evidence="7">
    <location>
        <begin position="110"/>
        <end position="132"/>
    </location>
</feature>
<feature type="transmembrane region" description="Helical" evidence="7">
    <location>
        <begin position="12"/>
        <end position="36"/>
    </location>
</feature>
<dbReference type="Pfam" id="PF00528">
    <property type="entry name" value="BPD_transp_1"/>
    <property type="match status" value="1"/>
</dbReference>
<keyword evidence="2 7" id="KW-0813">Transport</keyword>
<evidence type="ECO:0000256" key="7">
    <source>
        <dbReference type="RuleBase" id="RU363032"/>
    </source>
</evidence>
<feature type="transmembrane region" description="Helical" evidence="7">
    <location>
        <begin position="75"/>
        <end position="98"/>
    </location>
</feature>
<evidence type="ECO:0000256" key="1">
    <source>
        <dbReference type="ARBA" id="ARBA00004651"/>
    </source>
</evidence>
<dbReference type="InterPro" id="IPR035906">
    <property type="entry name" value="MetI-like_sf"/>
</dbReference>
<dbReference type="InterPro" id="IPR000515">
    <property type="entry name" value="MetI-like"/>
</dbReference>
<proteinExistence type="inferred from homology"/>
<keyword evidence="5 7" id="KW-1133">Transmembrane helix</keyword>
<dbReference type="Gene3D" id="1.10.3720.10">
    <property type="entry name" value="MetI-like"/>
    <property type="match status" value="1"/>
</dbReference>
<comment type="similarity">
    <text evidence="7">Belongs to the binding-protein-dependent transport system permease family.</text>
</comment>
<dbReference type="Proteomes" id="UP000182569">
    <property type="component" value="Chromosome"/>
</dbReference>
<organism evidence="9 10">
    <name type="scientific">Clostridium estertheticum subsp. estertheticum</name>
    <dbReference type="NCBI Taxonomy" id="1552"/>
    <lineage>
        <taxon>Bacteria</taxon>
        <taxon>Bacillati</taxon>
        <taxon>Bacillota</taxon>
        <taxon>Clostridia</taxon>
        <taxon>Eubacteriales</taxon>
        <taxon>Clostridiaceae</taxon>
        <taxon>Clostridium</taxon>
    </lineage>
</organism>
<protein>
    <submittedName>
        <fullName evidence="9">ABC transporter permease</fullName>
    </submittedName>
</protein>
<evidence type="ECO:0000313" key="9">
    <source>
        <dbReference type="EMBL" id="APC40103.1"/>
    </source>
</evidence>
<dbReference type="PANTHER" id="PTHR43744:SF12">
    <property type="entry name" value="ABC TRANSPORTER PERMEASE PROTEIN MG189-RELATED"/>
    <property type="match status" value="1"/>
</dbReference>
<reference evidence="10" key="1">
    <citation type="journal article" date="2016" name="Front. Microbiol.">
        <title>Complete Genome Sequence of Clostridium estertheticum DSM 8809, a Microbe Identified in Spoiled Vacuum Packed Beef.</title>
        <authorList>
            <person name="Yu Z."/>
            <person name="Gunn L."/>
            <person name="Brennan E."/>
            <person name="Reid R."/>
            <person name="Wall P.G."/>
            <person name="Gaora O.P."/>
            <person name="Hurley D."/>
            <person name="Bolton D."/>
            <person name="Fanning S."/>
        </authorList>
    </citation>
    <scope>NUCLEOTIDE SEQUENCE [LARGE SCALE GENOMIC DNA]</scope>
    <source>
        <strain evidence="10">DSM 8809</strain>
    </source>
</reference>
<dbReference type="PROSITE" id="PS50928">
    <property type="entry name" value="ABC_TM1"/>
    <property type="match status" value="1"/>
</dbReference>
<dbReference type="STRING" id="1552.A7L45_08485"/>
<evidence type="ECO:0000256" key="4">
    <source>
        <dbReference type="ARBA" id="ARBA00022692"/>
    </source>
</evidence>
<keyword evidence="3" id="KW-1003">Cell membrane</keyword>
<dbReference type="AlphaFoldDB" id="A0A1J0GFN7"/>